<keyword evidence="1" id="KW-0812">Transmembrane</keyword>
<protein>
    <submittedName>
        <fullName evidence="2">Uncharacterized protein</fullName>
    </submittedName>
</protein>
<proteinExistence type="predicted"/>
<feature type="transmembrane region" description="Helical" evidence="1">
    <location>
        <begin position="134"/>
        <end position="150"/>
    </location>
</feature>
<evidence type="ECO:0000313" key="2">
    <source>
        <dbReference type="EMBL" id="PIL28371.1"/>
    </source>
</evidence>
<keyword evidence="3" id="KW-1185">Reference proteome</keyword>
<dbReference type="Proteomes" id="UP000230002">
    <property type="component" value="Unassembled WGS sequence"/>
</dbReference>
<reference evidence="2 3" key="1">
    <citation type="journal article" date="2015" name="Sci. Rep.">
        <title>Chromosome-level genome map provides insights into diverse defense mechanisms in the medicinal fungus Ganoderma sinense.</title>
        <authorList>
            <person name="Zhu Y."/>
            <person name="Xu J."/>
            <person name="Sun C."/>
            <person name="Zhou S."/>
            <person name="Xu H."/>
            <person name="Nelson D.R."/>
            <person name="Qian J."/>
            <person name="Song J."/>
            <person name="Luo H."/>
            <person name="Xiang L."/>
            <person name="Li Y."/>
            <person name="Xu Z."/>
            <person name="Ji A."/>
            <person name="Wang L."/>
            <person name="Lu S."/>
            <person name="Hayward A."/>
            <person name="Sun W."/>
            <person name="Li X."/>
            <person name="Schwartz D.C."/>
            <person name="Wang Y."/>
            <person name="Chen S."/>
        </authorList>
    </citation>
    <scope>NUCLEOTIDE SEQUENCE [LARGE SCALE GENOMIC DNA]</scope>
    <source>
        <strain evidence="2 3">ZZ0214-1</strain>
    </source>
</reference>
<dbReference type="OrthoDB" id="2758217at2759"/>
<gene>
    <name evidence="2" type="ORF">GSI_09522</name>
</gene>
<organism evidence="2 3">
    <name type="scientific">Ganoderma sinense ZZ0214-1</name>
    <dbReference type="NCBI Taxonomy" id="1077348"/>
    <lineage>
        <taxon>Eukaryota</taxon>
        <taxon>Fungi</taxon>
        <taxon>Dikarya</taxon>
        <taxon>Basidiomycota</taxon>
        <taxon>Agaricomycotina</taxon>
        <taxon>Agaricomycetes</taxon>
        <taxon>Polyporales</taxon>
        <taxon>Polyporaceae</taxon>
        <taxon>Ganoderma</taxon>
    </lineage>
</organism>
<evidence type="ECO:0000256" key="1">
    <source>
        <dbReference type="SAM" id="Phobius"/>
    </source>
</evidence>
<dbReference type="EMBL" id="AYKW01000024">
    <property type="protein sequence ID" value="PIL28371.1"/>
    <property type="molecule type" value="Genomic_DNA"/>
</dbReference>
<name>A0A2G8S3N2_9APHY</name>
<dbReference type="AlphaFoldDB" id="A0A2G8S3N2"/>
<accession>A0A2G8S3N2</accession>
<keyword evidence="1" id="KW-0472">Membrane</keyword>
<evidence type="ECO:0000313" key="3">
    <source>
        <dbReference type="Proteomes" id="UP000230002"/>
    </source>
</evidence>
<keyword evidence="1" id="KW-1133">Transmembrane helix</keyword>
<comment type="caution">
    <text evidence="2">The sequence shown here is derived from an EMBL/GenBank/DDBJ whole genome shotgun (WGS) entry which is preliminary data.</text>
</comment>
<sequence>MAVICSRDSTDSADTVGTLEAILTAALNEYGESAQSQPPHCARRHATHASTTAGFMFKIDPYMGEETVIYRVRDIDLRARRIDSNSATRSFGASMDLLRRASDHRQLPMTLDAILERTVGKDVAFALSSATDPVLARLLVIAGLIVYLISRMDALFVVHDAL</sequence>